<dbReference type="InterPro" id="IPR007412">
    <property type="entry name" value="FlgM"/>
</dbReference>
<comment type="similarity">
    <text evidence="1">Belongs to the FlgM family.</text>
</comment>
<evidence type="ECO:0000259" key="7">
    <source>
        <dbReference type="Pfam" id="PF04316"/>
    </source>
</evidence>
<name>A0A1Z5HUD8_9FIRM</name>
<evidence type="ECO:0000256" key="4">
    <source>
        <dbReference type="ARBA" id="ARBA00022795"/>
    </source>
</evidence>
<reference evidence="9" key="1">
    <citation type="journal article" date="2017" name="Appl. Environ. Microbiol.">
        <title>Genomic Analysis of Calderihabitans maritimus KKC1, a Thermophilic, Hydrogenogenic, Carboxydotrophic Bacterium Isolated from Marine Sediment.</title>
        <authorList>
            <person name="Omae K."/>
            <person name="Yoneda Y."/>
            <person name="Fukuyama Y."/>
            <person name="Yoshida T."/>
            <person name="Sako Y."/>
        </authorList>
    </citation>
    <scope>NUCLEOTIDE SEQUENCE [LARGE SCALE GENOMIC DNA]</scope>
    <source>
        <strain evidence="9">KKC1</strain>
    </source>
</reference>
<evidence type="ECO:0000256" key="1">
    <source>
        <dbReference type="ARBA" id="ARBA00005322"/>
    </source>
</evidence>
<evidence type="ECO:0000313" key="8">
    <source>
        <dbReference type="EMBL" id="GAW92900.1"/>
    </source>
</evidence>
<evidence type="ECO:0000313" key="9">
    <source>
        <dbReference type="Proteomes" id="UP000197032"/>
    </source>
</evidence>
<dbReference type="EMBL" id="BDGJ01000111">
    <property type="protein sequence ID" value="GAW92900.1"/>
    <property type="molecule type" value="Genomic_DNA"/>
</dbReference>
<dbReference type="NCBIfam" id="TIGR03824">
    <property type="entry name" value="FlgM_jcvi"/>
    <property type="match status" value="1"/>
</dbReference>
<dbReference type="SUPFAM" id="SSF101498">
    <property type="entry name" value="Anti-sigma factor FlgM"/>
    <property type="match status" value="1"/>
</dbReference>
<dbReference type="InterPro" id="IPR035890">
    <property type="entry name" value="Anti-sigma-28_factor_FlgM_sf"/>
</dbReference>
<keyword evidence="5" id="KW-0805">Transcription regulation</keyword>
<gene>
    <name evidence="8" type="ORF">KKC1_20470</name>
</gene>
<evidence type="ECO:0000256" key="3">
    <source>
        <dbReference type="ARBA" id="ARBA00022491"/>
    </source>
</evidence>
<accession>A0A1Z5HUD8</accession>
<dbReference type="GO" id="GO:0045892">
    <property type="term" value="P:negative regulation of DNA-templated transcription"/>
    <property type="evidence" value="ECO:0007669"/>
    <property type="project" value="InterPro"/>
</dbReference>
<sequence>MKIERKTYAEIARTYLNHIGDKNRKVKKPDALTSDTVNLSSEARELQGLIRKAAEYPEIRPARVEQLQQELAKGTYRIPAEKIAEKLLENFREKR</sequence>
<dbReference type="Proteomes" id="UP000197032">
    <property type="component" value="Unassembled WGS sequence"/>
</dbReference>
<feature type="domain" description="Anti-sigma-28 factor FlgM C-terminal" evidence="7">
    <location>
        <begin position="35"/>
        <end position="89"/>
    </location>
</feature>
<dbReference type="GO" id="GO:0044781">
    <property type="term" value="P:bacterial-type flagellum organization"/>
    <property type="evidence" value="ECO:0007669"/>
    <property type="project" value="UniProtKB-KW"/>
</dbReference>
<dbReference type="InterPro" id="IPR031316">
    <property type="entry name" value="FlgM_C"/>
</dbReference>
<evidence type="ECO:0000256" key="6">
    <source>
        <dbReference type="ARBA" id="ARBA00023163"/>
    </source>
</evidence>
<organism evidence="8 9">
    <name type="scientific">Calderihabitans maritimus</name>
    <dbReference type="NCBI Taxonomy" id="1246530"/>
    <lineage>
        <taxon>Bacteria</taxon>
        <taxon>Bacillati</taxon>
        <taxon>Bacillota</taxon>
        <taxon>Clostridia</taxon>
        <taxon>Neomoorellales</taxon>
        <taxon>Calderihabitantaceae</taxon>
        <taxon>Calderihabitans</taxon>
    </lineage>
</organism>
<keyword evidence="6" id="KW-0804">Transcription</keyword>
<proteinExistence type="inferred from homology"/>
<keyword evidence="9" id="KW-1185">Reference proteome</keyword>
<protein>
    <recommendedName>
        <fullName evidence="2">Negative regulator of flagellin synthesis</fullName>
    </recommendedName>
</protein>
<evidence type="ECO:0000256" key="2">
    <source>
        <dbReference type="ARBA" id="ARBA00017823"/>
    </source>
</evidence>
<keyword evidence="3" id="KW-0678">Repressor</keyword>
<dbReference type="Pfam" id="PF04316">
    <property type="entry name" value="FlgM"/>
    <property type="match status" value="1"/>
</dbReference>
<comment type="caution">
    <text evidence="8">The sequence shown here is derived from an EMBL/GenBank/DDBJ whole genome shotgun (WGS) entry which is preliminary data.</text>
</comment>
<evidence type="ECO:0000256" key="5">
    <source>
        <dbReference type="ARBA" id="ARBA00023015"/>
    </source>
</evidence>
<dbReference type="AlphaFoldDB" id="A0A1Z5HUD8"/>
<dbReference type="RefSeq" id="WP_192868161.1">
    <property type="nucleotide sequence ID" value="NZ_BDGJ01000111.1"/>
</dbReference>
<keyword evidence="4" id="KW-1005">Bacterial flagellum biogenesis</keyword>